<feature type="signal peptide" evidence="2">
    <location>
        <begin position="1"/>
        <end position="23"/>
    </location>
</feature>
<feature type="compositionally biased region" description="Pro residues" evidence="1">
    <location>
        <begin position="42"/>
        <end position="51"/>
    </location>
</feature>
<proteinExistence type="predicted"/>
<keyword evidence="4" id="KW-1185">Reference proteome</keyword>
<accession>A0A2U8W7P2</accession>
<organism evidence="3 4">
    <name type="scientific">Methylobacterium durans</name>
    <dbReference type="NCBI Taxonomy" id="2202825"/>
    <lineage>
        <taxon>Bacteria</taxon>
        <taxon>Pseudomonadati</taxon>
        <taxon>Pseudomonadota</taxon>
        <taxon>Alphaproteobacteria</taxon>
        <taxon>Hyphomicrobiales</taxon>
        <taxon>Methylobacteriaceae</taxon>
        <taxon>Methylobacterium</taxon>
    </lineage>
</organism>
<evidence type="ECO:0000256" key="2">
    <source>
        <dbReference type="SAM" id="SignalP"/>
    </source>
</evidence>
<evidence type="ECO:0000256" key="1">
    <source>
        <dbReference type="SAM" id="MobiDB-lite"/>
    </source>
</evidence>
<sequence length="130" mass="14173">MSSPILLRLCGLAAVALAGSAHAADFDAPYPPRGGEVEFERAPPPPPPPPEPRLHGPRFTAGPRFEPPVDECRVIVKRRLDAYGDEVVRRVKICDERPGFGGVPRFSRGDYDPPLPPAPIPHAGWDGPRW</sequence>
<reference evidence="4" key="1">
    <citation type="submission" date="2018-05" db="EMBL/GenBank/DDBJ databases">
        <title>Complete Genome Sequence of Methylobacterium sp. 17SD2-17.</title>
        <authorList>
            <person name="Srinivasan S."/>
        </authorList>
    </citation>
    <scope>NUCLEOTIDE SEQUENCE [LARGE SCALE GENOMIC DNA]</scope>
    <source>
        <strain evidence="4">17SD2-17</strain>
    </source>
</reference>
<protein>
    <submittedName>
        <fullName evidence="3">Uncharacterized protein</fullName>
    </submittedName>
</protein>
<dbReference type="EMBL" id="CP029550">
    <property type="protein sequence ID" value="AWN41631.1"/>
    <property type="molecule type" value="Genomic_DNA"/>
</dbReference>
<feature type="chain" id="PRO_5015934986" evidence="2">
    <location>
        <begin position="24"/>
        <end position="130"/>
    </location>
</feature>
<evidence type="ECO:0000313" key="4">
    <source>
        <dbReference type="Proteomes" id="UP000245926"/>
    </source>
</evidence>
<dbReference type="AlphaFoldDB" id="A0A2U8W7P2"/>
<dbReference type="Proteomes" id="UP000245926">
    <property type="component" value="Chromosome"/>
</dbReference>
<dbReference type="RefSeq" id="WP_109890827.1">
    <property type="nucleotide sequence ID" value="NZ_CP029550.1"/>
</dbReference>
<feature type="region of interest" description="Disordered" evidence="1">
    <location>
        <begin position="25"/>
        <end position="64"/>
    </location>
</feature>
<feature type="region of interest" description="Disordered" evidence="1">
    <location>
        <begin position="103"/>
        <end position="130"/>
    </location>
</feature>
<dbReference type="KEGG" id="mets:DK389_15375"/>
<keyword evidence="2" id="KW-0732">Signal</keyword>
<dbReference type="OrthoDB" id="8005255at2"/>
<evidence type="ECO:0000313" key="3">
    <source>
        <dbReference type="EMBL" id="AWN41631.1"/>
    </source>
</evidence>
<name>A0A2U8W7P2_9HYPH</name>
<gene>
    <name evidence="3" type="ORF">DK389_15375</name>
</gene>